<keyword evidence="2" id="KW-1185">Reference proteome</keyword>
<dbReference type="PANTHER" id="PTHR30037">
    <property type="entry name" value="DNA-3-METHYLADENINE GLYCOSYLASE 1"/>
    <property type="match status" value="1"/>
</dbReference>
<proteinExistence type="predicted"/>
<dbReference type="GO" id="GO:0006284">
    <property type="term" value="P:base-excision repair"/>
    <property type="evidence" value="ECO:0007669"/>
    <property type="project" value="InterPro"/>
</dbReference>
<reference evidence="1 2" key="1">
    <citation type="submission" date="2018-06" db="EMBL/GenBank/DDBJ databases">
        <title>Genomic Encyclopedia of Type Strains, Phase IV (KMG-IV): sequencing the most valuable type-strain genomes for metagenomic binning, comparative biology and taxonomic classification.</title>
        <authorList>
            <person name="Goeker M."/>
        </authorList>
    </citation>
    <scope>NUCLEOTIDE SEQUENCE [LARGE SCALE GENOMIC DNA]</scope>
    <source>
        <strain evidence="1 2">DSM 24875</strain>
    </source>
</reference>
<dbReference type="PANTHER" id="PTHR30037:SF3">
    <property type="entry name" value="BLR0857 PROTEIN"/>
    <property type="match status" value="1"/>
</dbReference>
<accession>A0A366EJ61</accession>
<dbReference type="Pfam" id="PF03352">
    <property type="entry name" value="Adenine_glyco"/>
    <property type="match status" value="1"/>
</dbReference>
<comment type="caution">
    <text evidence="1">The sequence shown here is derived from an EMBL/GenBank/DDBJ whole genome shotgun (WGS) entry which is preliminary data.</text>
</comment>
<dbReference type="RefSeq" id="WP_113893457.1">
    <property type="nucleotide sequence ID" value="NZ_QNRK01000052.1"/>
</dbReference>
<name>A0A366EJ61_9HYPH</name>
<protein>
    <submittedName>
        <fullName evidence="1">DNA-3-methyladenine glycosylase I</fullName>
    </submittedName>
</protein>
<evidence type="ECO:0000313" key="2">
    <source>
        <dbReference type="Proteomes" id="UP000253529"/>
    </source>
</evidence>
<organism evidence="1 2">
    <name type="scientific">Roseiarcus fermentans</name>
    <dbReference type="NCBI Taxonomy" id="1473586"/>
    <lineage>
        <taxon>Bacteria</taxon>
        <taxon>Pseudomonadati</taxon>
        <taxon>Pseudomonadota</taxon>
        <taxon>Alphaproteobacteria</taxon>
        <taxon>Hyphomicrobiales</taxon>
        <taxon>Roseiarcaceae</taxon>
        <taxon>Roseiarcus</taxon>
    </lineage>
</organism>
<dbReference type="InterPro" id="IPR005019">
    <property type="entry name" value="Adenine_glyco"/>
</dbReference>
<dbReference type="Gene3D" id="1.10.340.30">
    <property type="entry name" value="Hypothetical protein, domain 2"/>
    <property type="match status" value="1"/>
</dbReference>
<sequence length="224" mass="24942">MRPFDEIIGLAVGRHGGSDAFERMLAETRPSPLHVIAAIPDDRILATMTRRVFYAGFSSKVIDSKWEAFESAFEHFDPARCAWMTEERLDELLKRPDIVKNGAKIKSVLENGRFVMELAAKHGAAARFFAEWPDKDYVGLLEFLKKNASRLGGETGMRFLRSIGKPAFIPTPDVVRALIREEVLSKSPSGRGDLLKIQAAFNQWSDQSGLDLTSISRTLAMSVG</sequence>
<dbReference type="SUPFAM" id="SSF48150">
    <property type="entry name" value="DNA-glycosylase"/>
    <property type="match status" value="1"/>
</dbReference>
<dbReference type="EMBL" id="QNRK01000052">
    <property type="protein sequence ID" value="RBP02413.1"/>
    <property type="molecule type" value="Genomic_DNA"/>
</dbReference>
<dbReference type="InterPro" id="IPR011257">
    <property type="entry name" value="DNA_glycosylase"/>
</dbReference>
<dbReference type="GO" id="GO:0008725">
    <property type="term" value="F:DNA-3-methyladenine glycosylase activity"/>
    <property type="evidence" value="ECO:0007669"/>
    <property type="project" value="InterPro"/>
</dbReference>
<dbReference type="OrthoDB" id="9795156at2"/>
<evidence type="ECO:0000313" key="1">
    <source>
        <dbReference type="EMBL" id="RBP02413.1"/>
    </source>
</evidence>
<gene>
    <name evidence="1" type="ORF">DFR50_1521</name>
</gene>
<dbReference type="AlphaFoldDB" id="A0A366EJ61"/>
<dbReference type="InterPro" id="IPR052891">
    <property type="entry name" value="DNA-3mA_glycosylase"/>
</dbReference>
<dbReference type="Proteomes" id="UP000253529">
    <property type="component" value="Unassembled WGS sequence"/>
</dbReference>